<evidence type="ECO:0000259" key="3">
    <source>
        <dbReference type="Pfam" id="PF17481"/>
    </source>
</evidence>
<organism evidence="5 6">
    <name type="scientific">Lactobacillus bombicola</name>
    <dbReference type="NCBI Taxonomy" id="1505723"/>
    <lineage>
        <taxon>Bacteria</taxon>
        <taxon>Bacillati</taxon>
        <taxon>Bacillota</taxon>
        <taxon>Bacilli</taxon>
        <taxon>Lactobacillales</taxon>
        <taxon>Lactobacillaceae</taxon>
        <taxon>Lactobacillus</taxon>
    </lineage>
</organism>
<accession>A0A396SNE5</accession>
<name>A0A396SNE5_9LACO</name>
<evidence type="ECO:0000259" key="4">
    <source>
        <dbReference type="Pfam" id="PF17482"/>
    </source>
</evidence>
<dbReference type="Pfam" id="PF17481">
    <property type="entry name" value="Phage_sheath_domII"/>
    <property type="match status" value="1"/>
</dbReference>
<dbReference type="InterPro" id="IPR035326">
    <property type="entry name" value="Beta_sandwich_Seath"/>
</dbReference>
<dbReference type="EMBL" id="QOCV01000011">
    <property type="protein sequence ID" value="RHW53715.1"/>
    <property type="molecule type" value="Genomic_DNA"/>
</dbReference>
<dbReference type="InterPro" id="IPR035089">
    <property type="entry name" value="Phage_sheath_subtilisin"/>
</dbReference>
<dbReference type="RefSeq" id="WP_118898234.1">
    <property type="nucleotide sequence ID" value="NZ_QOCV01000011.1"/>
</dbReference>
<dbReference type="InterPro" id="IPR020287">
    <property type="entry name" value="Tail_sheath_C"/>
</dbReference>
<dbReference type="AlphaFoldDB" id="A0A396SNE5"/>
<feature type="domain" description="Phage tail sheath protein-like beta-sandwich" evidence="3">
    <location>
        <begin position="103"/>
        <end position="164"/>
    </location>
</feature>
<dbReference type="Gene3D" id="3.30.1490.360">
    <property type="match status" value="1"/>
</dbReference>
<comment type="caution">
    <text evidence="5">The sequence shown here is derived from an EMBL/GenBank/DDBJ whole genome shotgun (WGS) entry which is preliminary data.</text>
</comment>
<dbReference type="Gene3D" id="2.60.40.4290">
    <property type="match status" value="1"/>
</dbReference>
<dbReference type="Pfam" id="PF04984">
    <property type="entry name" value="Phage_sheath_1"/>
    <property type="match status" value="1"/>
</dbReference>
<evidence type="ECO:0000256" key="1">
    <source>
        <dbReference type="ARBA" id="ARBA00008005"/>
    </source>
</evidence>
<dbReference type="Gene3D" id="3.30.360.90">
    <property type="match status" value="1"/>
</dbReference>
<proteinExistence type="inferred from homology"/>
<feature type="domain" description="Tail sheath protein C-terminal" evidence="4">
    <location>
        <begin position="367"/>
        <end position="462"/>
    </location>
</feature>
<gene>
    <name evidence="5" type="ORF">DS835_07175</name>
</gene>
<dbReference type="Pfam" id="PF17482">
    <property type="entry name" value="Phage_sheath_1C"/>
    <property type="match status" value="1"/>
</dbReference>
<evidence type="ECO:0000313" key="5">
    <source>
        <dbReference type="EMBL" id="RHW53715.1"/>
    </source>
</evidence>
<evidence type="ECO:0000259" key="2">
    <source>
        <dbReference type="Pfam" id="PF04984"/>
    </source>
</evidence>
<sequence length="463" mass="50878">MSWKTQNKRRPGAYINVVGKGKNRNNADIGRTLLPISTQLNWGAKGIIKLTHDSNFKALLGHDLNEPELQTLHEVLKGADTVLLLNNNDGQPASKTDPALPWTFTAVYPGTKGNELHISVQKQDNKVIVSTLFGTKLVDQQVIDVDKPEKLIDNDYVKFKVNGELAPHPSPQDDNPENNVPMVMSSKLEQLQNPITVDLTGGTTVPVQMTELLNDALETENYDVATTAGFPVDSPIHKQLVEEIKHLREDNDIKVRGVVPVTTDIVNYEGVSTVANGVVLGDGTELDATVAAGYFAGTSSSATAAKSLTYVEYPDAISAYPKFSNDKTVDALEKGQIVFTTKRNEAVVIEQDINSLTKITAEKPVFFSKNRVVRTMDTIVTRIKRMFEEMFIGKITNNLTGRDLFKANIVSYLQSLSDNGIINGFDTNDIAVEAGDERDSILVNLAITPLDSMEKLYMTMVVQ</sequence>
<protein>
    <submittedName>
        <fullName evidence="5">Phage tail protein</fullName>
    </submittedName>
</protein>
<evidence type="ECO:0000313" key="6">
    <source>
        <dbReference type="Proteomes" id="UP000265862"/>
    </source>
</evidence>
<dbReference type="Gene3D" id="3.30.1370.220">
    <property type="match status" value="1"/>
</dbReference>
<dbReference type="Gene3D" id="3.40.50.11790">
    <property type="match status" value="1"/>
</dbReference>
<comment type="similarity">
    <text evidence="1">Belongs to the myoviridae tail sheath protein family.</text>
</comment>
<dbReference type="Proteomes" id="UP000265862">
    <property type="component" value="Unassembled WGS sequence"/>
</dbReference>
<reference evidence="5 6" key="1">
    <citation type="submission" date="2018-07" db="EMBL/GenBank/DDBJ databases">
        <title>Genome sequences of six Lactobacillus spp. isolated from bumble bee guts.</title>
        <authorList>
            <person name="Motta E.V.S."/>
            <person name="Moran N.A."/>
        </authorList>
    </citation>
    <scope>NUCLEOTIDE SEQUENCE [LARGE SCALE GENOMIC DNA]</scope>
    <source>
        <strain evidence="5 6">OCC3</strain>
    </source>
</reference>
<feature type="domain" description="Tail sheath protein subtilisin-like" evidence="2">
    <location>
        <begin position="214"/>
        <end position="355"/>
    </location>
</feature>